<comment type="caution">
    <text evidence="5">The sequence shown here is derived from an EMBL/GenBank/DDBJ whole genome shotgun (WGS) entry which is preliminary data.</text>
</comment>
<proteinExistence type="predicted"/>
<dbReference type="InterPro" id="IPR012947">
    <property type="entry name" value="tRNA_SAD"/>
</dbReference>
<organism evidence="5 6">
    <name type="scientific">Prevotella bivia DNF00320</name>
    <dbReference type="NCBI Taxonomy" id="1401068"/>
    <lineage>
        <taxon>Bacteria</taxon>
        <taxon>Pseudomonadati</taxon>
        <taxon>Bacteroidota</taxon>
        <taxon>Bacteroidia</taxon>
        <taxon>Bacteroidales</taxon>
        <taxon>Prevotellaceae</taxon>
        <taxon>Prevotella</taxon>
    </lineage>
</organism>
<dbReference type="GO" id="GO:0046872">
    <property type="term" value="F:metal ion binding"/>
    <property type="evidence" value="ECO:0007669"/>
    <property type="project" value="UniProtKB-KW"/>
</dbReference>
<comment type="cofactor">
    <cofactor evidence="1">
        <name>Zn(2+)</name>
        <dbReference type="ChEBI" id="CHEBI:29105"/>
    </cofactor>
</comment>
<evidence type="ECO:0000313" key="5">
    <source>
        <dbReference type="EMBL" id="KGF44172.1"/>
    </source>
</evidence>
<dbReference type="EMBL" id="JRNQ01000048">
    <property type="protein sequence ID" value="KGF44172.1"/>
    <property type="molecule type" value="Genomic_DNA"/>
</dbReference>
<dbReference type="GO" id="GO:0043039">
    <property type="term" value="P:tRNA aminoacylation"/>
    <property type="evidence" value="ECO:0007669"/>
    <property type="project" value="InterPro"/>
</dbReference>
<keyword evidence="5" id="KW-0030">Aminoacyl-tRNA synthetase</keyword>
<dbReference type="AlphaFoldDB" id="A0A096BNB3"/>
<accession>A0A096BNB3</accession>
<dbReference type="Proteomes" id="UP000029525">
    <property type="component" value="Unassembled WGS sequence"/>
</dbReference>
<reference evidence="5 6" key="1">
    <citation type="submission" date="2014-07" db="EMBL/GenBank/DDBJ databases">
        <authorList>
            <person name="McCorrison J."/>
            <person name="Sanka R."/>
            <person name="Torralba M."/>
            <person name="Gillis M."/>
            <person name="Haft D.H."/>
            <person name="Methe B."/>
            <person name="Sutton G."/>
            <person name="Nelson K.E."/>
        </authorList>
    </citation>
    <scope>NUCLEOTIDE SEQUENCE [LARGE SCALE GENOMIC DNA]</scope>
    <source>
        <strain evidence="5 6">DNF00320</strain>
    </source>
</reference>
<dbReference type="GO" id="GO:0005524">
    <property type="term" value="F:ATP binding"/>
    <property type="evidence" value="ECO:0007669"/>
    <property type="project" value="InterPro"/>
</dbReference>
<keyword evidence="2" id="KW-0479">Metal-binding</keyword>
<sequence>MEEYTFNEHGKDEFPPSHTTEYLLNQLMFRMFGCDRSSNAHFERKKSKMTFTLDHKPDRKEEKTIVEEMVRLIEEDMPVTYEVVDRDHIPEGIDLTRLPEDVSKMLRIARIGDYDMCPCLGKHVKSIAQIGKFELLGTNY</sequence>
<dbReference type="GO" id="GO:0004812">
    <property type="term" value="F:aminoacyl-tRNA ligase activity"/>
    <property type="evidence" value="ECO:0007669"/>
    <property type="project" value="UniProtKB-KW"/>
</dbReference>
<dbReference type="InterPro" id="IPR051335">
    <property type="entry name" value="Alanyl-tRNA_Editing_Enzymes"/>
</dbReference>
<dbReference type="InterPro" id="IPR018163">
    <property type="entry name" value="Thr/Ala-tRNA-synth_IIc_edit"/>
</dbReference>
<dbReference type="SUPFAM" id="SSF55186">
    <property type="entry name" value="ThrRS/AlaRS common domain"/>
    <property type="match status" value="1"/>
</dbReference>
<evidence type="ECO:0000256" key="2">
    <source>
        <dbReference type="ARBA" id="ARBA00022723"/>
    </source>
</evidence>
<dbReference type="Pfam" id="PF07973">
    <property type="entry name" value="tRNA_SAD"/>
    <property type="match status" value="1"/>
</dbReference>
<dbReference type="GO" id="GO:0002161">
    <property type="term" value="F:aminoacyl-tRNA deacylase activity"/>
    <property type="evidence" value="ECO:0007669"/>
    <property type="project" value="UniProtKB-ARBA"/>
</dbReference>
<keyword evidence="3" id="KW-0862">Zinc</keyword>
<dbReference type="PANTHER" id="PTHR43462:SF1">
    <property type="entry name" value="ALANYL-TRNA EDITING PROTEIN AARSD1"/>
    <property type="match status" value="1"/>
</dbReference>
<feature type="domain" description="Threonyl/alanyl tRNA synthetase SAD" evidence="4">
    <location>
        <begin position="106"/>
        <end position="137"/>
    </location>
</feature>
<dbReference type="PANTHER" id="PTHR43462">
    <property type="entry name" value="ALANYL-TRNA EDITING PROTEIN"/>
    <property type="match status" value="1"/>
</dbReference>
<evidence type="ECO:0000313" key="6">
    <source>
        <dbReference type="Proteomes" id="UP000029525"/>
    </source>
</evidence>
<name>A0A096BNB3_9BACT</name>
<keyword evidence="5" id="KW-0436">Ligase</keyword>
<evidence type="ECO:0000256" key="3">
    <source>
        <dbReference type="ARBA" id="ARBA00022833"/>
    </source>
</evidence>
<evidence type="ECO:0000256" key="1">
    <source>
        <dbReference type="ARBA" id="ARBA00001947"/>
    </source>
</evidence>
<dbReference type="Gene3D" id="3.30.980.10">
    <property type="entry name" value="Threonyl-trna Synthetase, Chain A, domain 2"/>
    <property type="match status" value="1"/>
</dbReference>
<gene>
    <name evidence="5" type="ORF">HMPREF0647_07705</name>
</gene>
<evidence type="ECO:0000259" key="4">
    <source>
        <dbReference type="Pfam" id="PF07973"/>
    </source>
</evidence>
<protein>
    <submittedName>
        <fullName evidence="5">Alanyl-tRNA synthetase</fullName>
    </submittedName>
</protein>
<dbReference type="OrthoDB" id="9812949at2"/>